<protein>
    <recommendedName>
        <fullName evidence="11">Inositol-1-monophosphatase</fullName>
        <ecNumber evidence="11">3.1.3.25</ecNumber>
    </recommendedName>
</protein>
<comment type="similarity">
    <text evidence="4 11">Belongs to the inositol monophosphatase superfamily.</text>
</comment>
<evidence type="ECO:0000313" key="12">
    <source>
        <dbReference type="EMBL" id="CAA9399992.1"/>
    </source>
</evidence>
<dbReference type="Pfam" id="PF00459">
    <property type="entry name" value="Inositol_P"/>
    <property type="match status" value="1"/>
</dbReference>
<evidence type="ECO:0000256" key="3">
    <source>
        <dbReference type="ARBA" id="ARBA00004970"/>
    </source>
</evidence>
<evidence type="ECO:0000256" key="6">
    <source>
        <dbReference type="ARBA" id="ARBA00022801"/>
    </source>
</evidence>
<dbReference type="PANTHER" id="PTHR20854">
    <property type="entry name" value="INOSITOL MONOPHOSPHATASE"/>
    <property type="match status" value="1"/>
</dbReference>
<evidence type="ECO:0000256" key="2">
    <source>
        <dbReference type="ARBA" id="ARBA00001946"/>
    </source>
</evidence>
<comment type="catalytic activity">
    <reaction evidence="8">
        <text>L-histidinol phosphate + H2O = L-histidinol + phosphate</text>
        <dbReference type="Rhea" id="RHEA:14465"/>
        <dbReference type="ChEBI" id="CHEBI:15377"/>
        <dbReference type="ChEBI" id="CHEBI:43474"/>
        <dbReference type="ChEBI" id="CHEBI:57699"/>
        <dbReference type="ChEBI" id="CHEBI:57980"/>
        <dbReference type="EC" id="3.1.3.15"/>
    </reaction>
</comment>
<feature type="binding site" evidence="10">
    <location>
        <position position="85"/>
    </location>
    <ligand>
        <name>Mg(2+)</name>
        <dbReference type="ChEBI" id="CHEBI:18420"/>
        <label>1</label>
        <note>catalytic</note>
    </ligand>
</feature>
<evidence type="ECO:0000256" key="7">
    <source>
        <dbReference type="ARBA" id="ARBA00022842"/>
    </source>
</evidence>
<reference evidence="12" key="1">
    <citation type="submission" date="2020-02" db="EMBL/GenBank/DDBJ databases">
        <authorList>
            <person name="Meier V. D."/>
        </authorList>
    </citation>
    <scope>NUCLEOTIDE SEQUENCE</scope>
    <source>
        <strain evidence="12">AVDCRST_MAG82</strain>
    </source>
</reference>
<keyword evidence="6 11" id="KW-0378">Hydrolase</keyword>
<dbReference type="PROSITE" id="PS00630">
    <property type="entry name" value="IMP_2"/>
    <property type="match status" value="1"/>
</dbReference>
<dbReference type="GO" id="GO:0046854">
    <property type="term" value="P:phosphatidylinositol phosphate biosynthetic process"/>
    <property type="evidence" value="ECO:0007669"/>
    <property type="project" value="InterPro"/>
</dbReference>
<proteinExistence type="inferred from homology"/>
<dbReference type="Gene3D" id="3.40.190.80">
    <property type="match status" value="1"/>
</dbReference>
<dbReference type="FunFam" id="3.40.190.80:FF:000002">
    <property type="entry name" value="Inositol-1-monophosphatase"/>
    <property type="match status" value="1"/>
</dbReference>
<comment type="catalytic activity">
    <reaction evidence="1 11">
        <text>a myo-inositol phosphate + H2O = myo-inositol + phosphate</text>
        <dbReference type="Rhea" id="RHEA:24056"/>
        <dbReference type="ChEBI" id="CHEBI:15377"/>
        <dbReference type="ChEBI" id="CHEBI:17268"/>
        <dbReference type="ChEBI" id="CHEBI:43474"/>
        <dbReference type="ChEBI" id="CHEBI:84139"/>
        <dbReference type="EC" id="3.1.3.25"/>
    </reaction>
</comment>
<evidence type="ECO:0000256" key="5">
    <source>
        <dbReference type="ARBA" id="ARBA00022723"/>
    </source>
</evidence>
<dbReference type="InterPro" id="IPR033942">
    <property type="entry name" value="IMPase"/>
</dbReference>
<organism evidence="12">
    <name type="scientific">uncultured Rubrobacteraceae bacterium</name>
    <dbReference type="NCBI Taxonomy" id="349277"/>
    <lineage>
        <taxon>Bacteria</taxon>
        <taxon>Bacillati</taxon>
        <taxon>Actinomycetota</taxon>
        <taxon>Rubrobacteria</taxon>
        <taxon>Rubrobacterales</taxon>
        <taxon>Rubrobacteraceae</taxon>
        <taxon>environmental samples</taxon>
    </lineage>
</organism>
<dbReference type="CDD" id="cd01639">
    <property type="entry name" value="IMPase"/>
    <property type="match status" value="1"/>
</dbReference>
<dbReference type="Gene3D" id="3.30.540.10">
    <property type="entry name" value="Fructose-1,6-Bisphosphatase, subunit A, domain 1"/>
    <property type="match status" value="1"/>
</dbReference>
<dbReference type="SUPFAM" id="SSF56655">
    <property type="entry name" value="Carbohydrate phosphatase"/>
    <property type="match status" value="1"/>
</dbReference>
<evidence type="ECO:0000256" key="8">
    <source>
        <dbReference type="ARBA" id="ARBA00049158"/>
    </source>
</evidence>
<dbReference type="EMBL" id="CADCVA010000017">
    <property type="protein sequence ID" value="CAA9399992.1"/>
    <property type="molecule type" value="Genomic_DNA"/>
</dbReference>
<dbReference type="GO" id="GO:0004401">
    <property type="term" value="F:histidinol-phosphatase activity"/>
    <property type="evidence" value="ECO:0007669"/>
    <property type="project" value="UniProtKB-EC"/>
</dbReference>
<comment type="pathway">
    <text evidence="3">Amino-acid biosynthesis; L-histidine biosynthesis; L-histidine from 5-phospho-alpha-D-ribose 1-diphosphate: step 8/9.</text>
</comment>
<dbReference type="AlphaFoldDB" id="A0A6J4NX54"/>
<feature type="binding site" evidence="10">
    <location>
        <position position="83"/>
    </location>
    <ligand>
        <name>Mg(2+)</name>
        <dbReference type="ChEBI" id="CHEBI:18420"/>
        <label>1</label>
        <note>catalytic</note>
    </ligand>
</feature>
<accession>A0A6J4NX54</accession>
<dbReference type="PRINTS" id="PR01959">
    <property type="entry name" value="SBIMPHPHTASE"/>
</dbReference>
<feature type="binding site" evidence="10">
    <location>
        <position position="86"/>
    </location>
    <ligand>
        <name>Mg(2+)</name>
        <dbReference type="ChEBI" id="CHEBI:18420"/>
        <label>1</label>
        <note>catalytic</note>
    </ligand>
</feature>
<dbReference type="GO" id="GO:0046872">
    <property type="term" value="F:metal ion binding"/>
    <property type="evidence" value="ECO:0007669"/>
    <property type="project" value="UniProtKB-KW"/>
</dbReference>
<keyword evidence="7 10" id="KW-0460">Magnesium</keyword>
<evidence type="ECO:0000256" key="10">
    <source>
        <dbReference type="PIRSR" id="PIRSR600760-2"/>
    </source>
</evidence>
<dbReference type="GO" id="GO:0007165">
    <property type="term" value="P:signal transduction"/>
    <property type="evidence" value="ECO:0007669"/>
    <property type="project" value="TreeGrafter"/>
</dbReference>
<evidence type="ECO:0000256" key="1">
    <source>
        <dbReference type="ARBA" id="ARBA00001033"/>
    </source>
</evidence>
<sequence length="260" mass="27779">MIPNAELEAALEAARRAGDVLRDGFGSRLRVRYKGEVDLVTETDERAEALIREALLGAYPAYGMLGEEGGETPGEEDARWIVDPLDGTTNYAHGLPMFAVSIALEKVGEVVLGVVHDPIAAETFVAERGRGARLNGGLVSVSDTEALVRALVVTSFPYDRDEMPAAVDLFGRLSVRTQGMRRLGSAALDLCYVAAGRLDAYYERGIHAWDVAAASLILQEAGGTITDYKGRPFETEGGELVASNGPLHPTLVELTGEYAG</sequence>
<dbReference type="PRINTS" id="PR00377">
    <property type="entry name" value="IMPHPHTASES"/>
</dbReference>
<keyword evidence="5 10" id="KW-0479">Metal-binding</keyword>
<dbReference type="InterPro" id="IPR020550">
    <property type="entry name" value="Inositol_monophosphatase_CS"/>
</dbReference>
<dbReference type="PROSITE" id="PS00629">
    <property type="entry name" value="IMP_1"/>
    <property type="match status" value="1"/>
</dbReference>
<comment type="cofactor">
    <cofactor evidence="2 10 11">
        <name>Mg(2+)</name>
        <dbReference type="ChEBI" id="CHEBI:18420"/>
    </cofactor>
</comment>
<dbReference type="GO" id="GO:0008934">
    <property type="term" value="F:inositol monophosphate 1-phosphatase activity"/>
    <property type="evidence" value="ECO:0007669"/>
    <property type="project" value="InterPro"/>
</dbReference>
<dbReference type="GO" id="GO:0006020">
    <property type="term" value="P:inositol metabolic process"/>
    <property type="evidence" value="ECO:0007669"/>
    <property type="project" value="TreeGrafter"/>
</dbReference>
<dbReference type="InterPro" id="IPR022337">
    <property type="entry name" value="Inositol_monophosphatase_SuhB"/>
</dbReference>
<evidence type="ECO:0000256" key="11">
    <source>
        <dbReference type="RuleBase" id="RU364068"/>
    </source>
</evidence>
<dbReference type="InterPro" id="IPR000760">
    <property type="entry name" value="Inositol_monophosphatase-like"/>
</dbReference>
<evidence type="ECO:0000256" key="4">
    <source>
        <dbReference type="ARBA" id="ARBA00009759"/>
    </source>
</evidence>
<gene>
    <name evidence="12" type="ORF">AVDCRST_MAG82-152</name>
</gene>
<evidence type="ECO:0000256" key="9">
    <source>
        <dbReference type="ARBA" id="ARBA00053547"/>
    </source>
</evidence>
<comment type="function">
    <text evidence="9">Catalyzes the dephosphorylation of histidinol-phosphate to histidinol, the direct precursor of histidine.</text>
</comment>
<feature type="binding site" evidence="10">
    <location>
        <position position="210"/>
    </location>
    <ligand>
        <name>Mg(2+)</name>
        <dbReference type="ChEBI" id="CHEBI:18420"/>
        <label>1</label>
        <note>catalytic</note>
    </ligand>
</feature>
<dbReference type="FunFam" id="3.30.540.10:FF:000003">
    <property type="entry name" value="Inositol-1-monophosphatase"/>
    <property type="match status" value="1"/>
</dbReference>
<name>A0A6J4NX54_9ACTN</name>
<dbReference type="EC" id="3.1.3.25" evidence="11"/>
<dbReference type="InterPro" id="IPR020583">
    <property type="entry name" value="Inositol_monoP_metal-BS"/>
</dbReference>
<dbReference type="PANTHER" id="PTHR20854:SF4">
    <property type="entry name" value="INOSITOL-1-MONOPHOSPHATASE-RELATED"/>
    <property type="match status" value="1"/>
</dbReference>
<feature type="binding site" evidence="10">
    <location>
        <position position="67"/>
    </location>
    <ligand>
        <name>Mg(2+)</name>
        <dbReference type="ChEBI" id="CHEBI:18420"/>
        <label>1</label>
        <note>catalytic</note>
    </ligand>
</feature>